<feature type="chain" id="PRO_5047082496" evidence="3">
    <location>
        <begin position="26"/>
        <end position="314"/>
    </location>
</feature>
<protein>
    <submittedName>
        <fullName evidence="5">Protease</fullName>
    </submittedName>
</protein>
<dbReference type="Pfam" id="PF00089">
    <property type="entry name" value="Trypsin"/>
    <property type="match status" value="1"/>
</dbReference>
<dbReference type="PROSITE" id="PS50240">
    <property type="entry name" value="TRYPSIN_DOM"/>
    <property type="match status" value="1"/>
</dbReference>
<dbReference type="Proteomes" id="UP001307889">
    <property type="component" value="Chromosome 1"/>
</dbReference>
<keyword evidence="6" id="KW-1185">Reference proteome</keyword>
<dbReference type="InterPro" id="IPR043504">
    <property type="entry name" value="Peptidase_S1_PA_chymotrypsin"/>
</dbReference>
<evidence type="ECO:0000256" key="1">
    <source>
        <dbReference type="ARBA" id="ARBA00023157"/>
    </source>
</evidence>
<keyword evidence="5" id="KW-0645">Protease</keyword>
<sequence length="314" mass="34552">MTENKLIAAIVNVWFLLSLAHSTSAQGRSPRLAGGIPVQIGDFPYLIASVHPEIRCTASLINPSWALGAAHCYIVDSERVNPKDVALIAGIADFNQTRLPSSQIRRAKSINIHPNFEEVKISGADLSLVGVNTPFELNEYVDVIQVSGSPFLLNEDVQCTASGWGDTSTTKTNSHLHKLDVVAVQSKGVCHGLTTKERKNMLCLKSDDGKGLCDGDSGGPLICENELVGVAHQVYIERYKYRGPSDMDCGSKNIVHTYMFTCPYLNWIRAHVRNVPPKPEKCFKLSDSAARTEFNQSRHLKVDSEFEDQQDPSI</sequence>
<organism evidence="5 6">
    <name type="scientific">Nesidiocoris tenuis</name>
    <dbReference type="NCBI Taxonomy" id="355587"/>
    <lineage>
        <taxon>Eukaryota</taxon>
        <taxon>Metazoa</taxon>
        <taxon>Ecdysozoa</taxon>
        <taxon>Arthropoda</taxon>
        <taxon>Hexapoda</taxon>
        <taxon>Insecta</taxon>
        <taxon>Pterygota</taxon>
        <taxon>Neoptera</taxon>
        <taxon>Paraneoptera</taxon>
        <taxon>Hemiptera</taxon>
        <taxon>Heteroptera</taxon>
        <taxon>Panheteroptera</taxon>
        <taxon>Cimicomorpha</taxon>
        <taxon>Miridae</taxon>
        <taxon>Dicyphina</taxon>
        <taxon>Nesidiocoris</taxon>
    </lineage>
</organism>
<dbReference type="EMBL" id="AP028909">
    <property type="protein sequence ID" value="BES88434.1"/>
    <property type="molecule type" value="Genomic_DNA"/>
</dbReference>
<dbReference type="InterPro" id="IPR051487">
    <property type="entry name" value="Ser/Thr_Proteases_Immune/Dev"/>
</dbReference>
<feature type="signal peptide" evidence="3">
    <location>
        <begin position="1"/>
        <end position="25"/>
    </location>
</feature>
<feature type="domain" description="Peptidase S1" evidence="4">
    <location>
        <begin position="32"/>
        <end position="273"/>
    </location>
</feature>
<reference evidence="5 6" key="1">
    <citation type="submission" date="2023-09" db="EMBL/GenBank/DDBJ databases">
        <title>Nesidiocoris tenuis whole genome shotgun sequence.</title>
        <authorList>
            <person name="Shibata T."/>
            <person name="Shimoda M."/>
            <person name="Kobayashi T."/>
            <person name="Uehara T."/>
        </authorList>
    </citation>
    <scope>NUCLEOTIDE SEQUENCE [LARGE SCALE GENOMIC DNA]</scope>
    <source>
        <strain evidence="5 6">Japan</strain>
    </source>
</reference>
<dbReference type="PANTHER" id="PTHR24256">
    <property type="entry name" value="TRYPTASE-RELATED"/>
    <property type="match status" value="1"/>
</dbReference>
<accession>A0ABN7A825</accession>
<keyword evidence="1" id="KW-1015">Disulfide bond</keyword>
<evidence type="ECO:0000256" key="2">
    <source>
        <dbReference type="ARBA" id="ARBA00024195"/>
    </source>
</evidence>
<gene>
    <name evidence="5" type="ORF">NTJ_01240</name>
</gene>
<evidence type="ECO:0000256" key="3">
    <source>
        <dbReference type="SAM" id="SignalP"/>
    </source>
</evidence>
<proteinExistence type="inferred from homology"/>
<evidence type="ECO:0000259" key="4">
    <source>
        <dbReference type="PROSITE" id="PS50240"/>
    </source>
</evidence>
<dbReference type="InterPro" id="IPR001314">
    <property type="entry name" value="Peptidase_S1A"/>
</dbReference>
<comment type="similarity">
    <text evidence="2">Belongs to the peptidase S1 family. CLIP subfamily.</text>
</comment>
<dbReference type="SMART" id="SM00020">
    <property type="entry name" value="Tryp_SPc"/>
    <property type="match status" value="1"/>
</dbReference>
<name>A0ABN7A825_9HEMI</name>
<dbReference type="InterPro" id="IPR001254">
    <property type="entry name" value="Trypsin_dom"/>
</dbReference>
<dbReference type="PRINTS" id="PR00722">
    <property type="entry name" value="CHYMOTRYPSIN"/>
</dbReference>
<keyword evidence="5" id="KW-0378">Hydrolase</keyword>
<dbReference type="InterPro" id="IPR009003">
    <property type="entry name" value="Peptidase_S1_PA"/>
</dbReference>
<dbReference type="Gene3D" id="2.40.10.10">
    <property type="entry name" value="Trypsin-like serine proteases"/>
    <property type="match status" value="2"/>
</dbReference>
<dbReference type="SUPFAM" id="SSF50494">
    <property type="entry name" value="Trypsin-like serine proteases"/>
    <property type="match status" value="1"/>
</dbReference>
<keyword evidence="3" id="KW-0732">Signal</keyword>
<dbReference type="GO" id="GO:0008233">
    <property type="term" value="F:peptidase activity"/>
    <property type="evidence" value="ECO:0007669"/>
    <property type="project" value="UniProtKB-KW"/>
</dbReference>
<dbReference type="GO" id="GO:0006508">
    <property type="term" value="P:proteolysis"/>
    <property type="evidence" value="ECO:0007669"/>
    <property type="project" value="UniProtKB-KW"/>
</dbReference>
<evidence type="ECO:0000313" key="6">
    <source>
        <dbReference type="Proteomes" id="UP001307889"/>
    </source>
</evidence>
<dbReference type="CDD" id="cd00190">
    <property type="entry name" value="Tryp_SPc"/>
    <property type="match status" value="1"/>
</dbReference>
<evidence type="ECO:0000313" key="5">
    <source>
        <dbReference type="EMBL" id="BES88434.1"/>
    </source>
</evidence>